<dbReference type="EMBL" id="JAPQKQ010000002">
    <property type="protein sequence ID" value="KAJ5208937.1"/>
    <property type="molecule type" value="Genomic_DNA"/>
</dbReference>
<evidence type="ECO:0000313" key="1">
    <source>
        <dbReference type="EMBL" id="KAJ5208937.1"/>
    </source>
</evidence>
<accession>A0A9W9T495</accession>
<protein>
    <submittedName>
        <fullName evidence="1">Uncharacterized protein</fullName>
    </submittedName>
</protein>
<reference evidence="1" key="2">
    <citation type="journal article" date="2023" name="IMA Fungus">
        <title>Comparative genomic study of the Penicillium genus elucidates a diverse pangenome and 15 lateral gene transfer events.</title>
        <authorList>
            <person name="Petersen C."/>
            <person name="Sorensen T."/>
            <person name="Nielsen M.R."/>
            <person name="Sondergaard T.E."/>
            <person name="Sorensen J.L."/>
            <person name="Fitzpatrick D.A."/>
            <person name="Frisvad J.C."/>
            <person name="Nielsen K.L."/>
        </authorList>
    </citation>
    <scope>NUCLEOTIDE SEQUENCE</scope>
    <source>
        <strain evidence="1">IBT 20477</strain>
    </source>
</reference>
<dbReference type="AlphaFoldDB" id="A0A9W9T495"/>
<keyword evidence="2" id="KW-1185">Reference proteome</keyword>
<reference evidence="1" key="1">
    <citation type="submission" date="2022-11" db="EMBL/GenBank/DDBJ databases">
        <authorList>
            <person name="Petersen C."/>
        </authorList>
    </citation>
    <scope>NUCLEOTIDE SEQUENCE</scope>
    <source>
        <strain evidence="1">IBT 20477</strain>
    </source>
</reference>
<comment type="caution">
    <text evidence="1">The sequence shown here is derived from an EMBL/GenBank/DDBJ whole genome shotgun (WGS) entry which is preliminary data.</text>
</comment>
<sequence>MAETRSSPEVITSSLPALEVQCEKKFKSYDVSNFTHIVVQQVPFQMILSDMAIRNLKNIMNSNADPSYEFDNEDYLDIIGKMLSVTFFGNENQLEWLDTERVGRRRFVAFTNIEKKEKRAQSQSPSHGKLQVVEVMFMRTSPRDTQKIFWRPARATVLQRVQIRACDLVEMVRVRVMRTRSNVVPRRKGSASA</sequence>
<dbReference type="OrthoDB" id="5234589at2759"/>
<organism evidence="1 2">
    <name type="scientific">Penicillium cf. viridicatum</name>
    <dbReference type="NCBI Taxonomy" id="2972119"/>
    <lineage>
        <taxon>Eukaryota</taxon>
        <taxon>Fungi</taxon>
        <taxon>Dikarya</taxon>
        <taxon>Ascomycota</taxon>
        <taxon>Pezizomycotina</taxon>
        <taxon>Eurotiomycetes</taxon>
        <taxon>Eurotiomycetidae</taxon>
        <taxon>Eurotiales</taxon>
        <taxon>Aspergillaceae</taxon>
        <taxon>Penicillium</taxon>
    </lineage>
</organism>
<gene>
    <name evidence="1" type="ORF">N7449_003316</name>
</gene>
<name>A0A9W9T495_9EURO</name>
<evidence type="ECO:0000313" key="2">
    <source>
        <dbReference type="Proteomes" id="UP001150942"/>
    </source>
</evidence>
<dbReference type="Proteomes" id="UP001150942">
    <property type="component" value="Unassembled WGS sequence"/>
</dbReference>
<proteinExistence type="predicted"/>